<protein>
    <submittedName>
        <fullName evidence="3">F-box-like domain superfamily</fullName>
    </submittedName>
</protein>
<dbReference type="Pfam" id="PF00646">
    <property type="entry name" value="F-box"/>
    <property type="match status" value="1"/>
</dbReference>
<dbReference type="InterPro" id="IPR053781">
    <property type="entry name" value="F-box_AtFBL13-like"/>
</dbReference>
<evidence type="ECO:0000313" key="4">
    <source>
        <dbReference type="Proteomes" id="UP000694240"/>
    </source>
</evidence>
<dbReference type="CDD" id="cd22160">
    <property type="entry name" value="F-box_AtFBL13-like"/>
    <property type="match status" value="1"/>
</dbReference>
<organism evidence="3 4">
    <name type="scientific">Arabidopsis thaliana x Arabidopsis arenosa</name>
    <dbReference type="NCBI Taxonomy" id="1240361"/>
    <lineage>
        <taxon>Eukaryota</taxon>
        <taxon>Viridiplantae</taxon>
        <taxon>Streptophyta</taxon>
        <taxon>Embryophyta</taxon>
        <taxon>Tracheophyta</taxon>
        <taxon>Spermatophyta</taxon>
        <taxon>Magnoliopsida</taxon>
        <taxon>eudicotyledons</taxon>
        <taxon>Gunneridae</taxon>
        <taxon>Pentapetalae</taxon>
        <taxon>rosids</taxon>
        <taxon>malvids</taxon>
        <taxon>Brassicales</taxon>
        <taxon>Brassicaceae</taxon>
        <taxon>Camelineae</taxon>
        <taxon>Arabidopsis</taxon>
    </lineage>
</organism>
<evidence type="ECO:0000259" key="2">
    <source>
        <dbReference type="SMART" id="SM00256"/>
    </source>
</evidence>
<dbReference type="SMART" id="SM00256">
    <property type="entry name" value="FBOX"/>
    <property type="match status" value="1"/>
</dbReference>
<dbReference type="AlphaFoldDB" id="A0A8T1YT57"/>
<evidence type="ECO:0000256" key="1">
    <source>
        <dbReference type="SAM" id="SignalP"/>
    </source>
</evidence>
<name>A0A8T1YT57_9BRAS</name>
<gene>
    <name evidence="3" type="ORF">ISN45_Aa06g002000</name>
</gene>
<dbReference type="InterPro" id="IPR055357">
    <property type="entry name" value="LRR_At1g61320_AtMIF1"/>
</dbReference>
<reference evidence="3 4" key="1">
    <citation type="submission" date="2020-12" db="EMBL/GenBank/DDBJ databases">
        <title>Concerted genomic and epigenomic changes stabilize Arabidopsis allopolyploids.</title>
        <authorList>
            <person name="Chen Z."/>
        </authorList>
    </citation>
    <scope>NUCLEOTIDE SEQUENCE [LARGE SCALE GENOMIC DNA]</scope>
    <source>
        <strain evidence="3">Allo738</strain>
        <tissue evidence="3">Leaf</tissue>
    </source>
</reference>
<dbReference type="InterPro" id="IPR044997">
    <property type="entry name" value="F-box_plant"/>
</dbReference>
<keyword evidence="1" id="KW-0732">Signal</keyword>
<feature type="domain" description="F-box" evidence="2">
    <location>
        <begin position="270"/>
        <end position="310"/>
    </location>
</feature>
<sequence length="650" mass="74062">MATVKAILQFSFLLPLLRAVLISGDVGIVFHPHPLEVISITRPTSRYDVDLLAIPPIAEPYTVVSFILISSPISIGADDGPIQSPPDVVSQGVSHNRFFLRERSMVLRRQNLRSCGGAMARLWGQGDLSHGRIIEGRFQVVIPSEEFMAMVIRRCPRAFAERMVVLQRWGLSMKQRPPRKPPWNQHITADIGDATRMRIRRSNQQNVWVCATITKTYIFFFRRVPKSMVLRCNGWIADFDFRKRKRWFIDKKKIMTGDSIAGKTDFISNLPDAILHLIFSRFPTKLAIRTSVLSKRWRHVWSDTPSLSIDCREADLNSLIKTLANHSAPRITSFHLCISSKARDINSLIEFAISRNTEKLSLDFRDGNYKFPEFFYTNSSLNQLVVDSGALDTTIHHVSWTSLRDLSLSFCKLSDESFAMIISGSPLLESLTLHHCDKIGILDLSKSLKLKRLDLDNQGPTQILAPHIHCLRLRHSQSQCGLVDVSSLTEAYLNIYCTSFYHFKSDLLQVYVLNMLEKLHNVENLTFGAAFLQMLSLAEICDIPFPMLKVEVLTLETMIVPSVIPGIAKLLQNSPGVKLLKLDIVNSNIVPDADLNYYLDLKDLDQNQCWKPKDLDFSSSFEPKLMTSFMEFLLENTREDNISQYNWQLS</sequence>
<comment type="caution">
    <text evidence="3">The sequence shown here is derived from an EMBL/GenBank/DDBJ whole genome shotgun (WGS) entry which is preliminary data.</text>
</comment>
<keyword evidence="4" id="KW-1185">Reference proteome</keyword>
<accession>A0A8T1YT57</accession>
<dbReference type="Pfam" id="PF23622">
    <property type="entry name" value="LRR_At1g61320_AtMIF1"/>
    <property type="match status" value="1"/>
</dbReference>
<dbReference type="InterPro" id="IPR001810">
    <property type="entry name" value="F-box_dom"/>
</dbReference>
<proteinExistence type="predicted"/>
<feature type="signal peptide" evidence="1">
    <location>
        <begin position="1"/>
        <end position="19"/>
    </location>
</feature>
<feature type="chain" id="PRO_5035716353" evidence="1">
    <location>
        <begin position="20"/>
        <end position="650"/>
    </location>
</feature>
<dbReference type="PANTHER" id="PTHR32153">
    <property type="entry name" value="OJ000223_09.16 PROTEIN"/>
    <property type="match status" value="1"/>
</dbReference>
<dbReference type="EMBL" id="JAEFBK010000011">
    <property type="protein sequence ID" value="KAG7549292.1"/>
    <property type="molecule type" value="Genomic_DNA"/>
</dbReference>
<dbReference type="Proteomes" id="UP000694240">
    <property type="component" value="Chromosome 11"/>
</dbReference>
<evidence type="ECO:0000313" key="3">
    <source>
        <dbReference type="EMBL" id="KAG7549292.1"/>
    </source>
</evidence>